<dbReference type="EMBL" id="JAMFLX010000002">
    <property type="protein sequence ID" value="MCL6268649.1"/>
    <property type="molecule type" value="Genomic_DNA"/>
</dbReference>
<protein>
    <submittedName>
        <fullName evidence="2">PaaI family thioesterase</fullName>
    </submittedName>
</protein>
<keyword evidence="3" id="KW-1185">Reference proteome</keyword>
<reference evidence="2 3" key="1">
    <citation type="submission" date="2022-05" db="EMBL/GenBank/DDBJ databases">
        <authorList>
            <person name="Park J.-S."/>
        </authorList>
    </citation>
    <scope>NUCLEOTIDE SEQUENCE [LARGE SCALE GENOMIC DNA]</scope>
    <source>
        <strain evidence="2 3">2012CJ34-2</strain>
    </source>
</reference>
<dbReference type="SUPFAM" id="SSF54637">
    <property type="entry name" value="Thioesterase/thiol ester dehydrase-isomerase"/>
    <property type="match status" value="1"/>
</dbReference>
<dbReference type="RefSeq" id="WP_249697488.1">
    <property type="nucleotide sequence ID" value="NZ_JAMFLX010000002.1"/>
</dbReference>
<evidence type="ECO:0000313" key="2">
    <source>
        <dbReference type="EMBL" id="MCL6268649.1"/>
    </source>
</evidence>
<proteinExistence type="predicted"/>
<accession>A0ABT0PBC2</accession>
<organism evidence="2 3">
    <name type="scientific">Parendozoicomonas callyspongiae</name>
    <dbReference type="NCBI Taxonomy" id="2942213"/>
    <lineage>
        <taxon>Bacteria</taxon>
        <taxon>Pseudomonadati</taxon>
        <taxon>Pseudomonadota</taxon>
        <taxon>Gammaproteobacteria</taxon>
        <taxon>Oceanospirillales</taxon>
        <taxon>Endozoicomonadaceae</taxon>
        <taxon>Parendozoicomonas</taxon>
    </lineage>
</organism>
<name>A0ABT0PBC2_9GAMM</name>
<dbReference type="InterPro" id="IPR029069">
    <property type="entry name" value="HotDog_dom_sf"/>
</dbReference>
<evidence type="ECO:0000259" key="1">
    <source>
        <dbReference type="Pfam" id="PF03061"/>
    </source>
</evidence>
<dbReference type="Proteomes" id="UP001203338">
    <property type="component" value="Unassembled WGS sequence"/>
</dbReference>
<dbReference type="InterPro" id="IPR006683">
    <property type="entry name" value="Thioestr_dom"/>
</dbReference>
<dbReference type="Pfam" id="PF03061">
    <property type="entry name" value="4HBT"/>
    <property type="match status" value="1"/>
</dbReference>
<dbReference type="Gene3D" id="3.10.129.10">
    <property type="entry name" value="Hotdog Thioesterase"/>
    <property type="match status" value="1"/>
</dbReference>
<sequence>MNFAEAVIEARESGRVEVLIDQIPYAQMIGVQGQLVGDEALFLLPSNKDNVGNPILPALHGGVIGGFMETSAALHLLLFMDRPKIPAIIDFSIDYLRTGQLRNTFAECQVHRQGRRVANVAVTAWQTHRDVPIATGRVHFRL</sequence>
<evidence type="ECO:0000313" key="3">
    <source>
        <dbReference type="Proteomes" id="UP001203338"/>
    </source>
</evidence>
<dbReference type="CDD" id="cd03443">
    <property type="entry name" value="PaaI_thioesterase"/>
    <property type="match status" value="1"/>
</dbReference>
<comment type="caution">
    <text evidence="2">The sequence shown here is derived from an EMBL/GenBank/DDBJ whole genome shotgun (WGS) entry which is preliminary data.</text>
</comment>
<gene>
    <name evidence="2" type="ORF">M3P05_01605</name>
</gene>
<feature type="domain" description="Thioesterase" evidence="1">
    <location>
        <begin position="59"/>
        <end position="130"/>
    </location>
</feature>